<dbReference type="InterPro" id="IPR002781">
    <property type="entry name" value="TM_pro_TauE-like"/>
</dbReference>
<keyword evidence="3" id="KW-0813">Transport</keyword>
<name>A0A0B0HEG7_SOVGS</name>
<dbReference type="InterPro" id="IPR052017">
    <property type="entry name" value="TSUP"/>
</dbReference>
<evidence type="ECO:0000313" key="10">
    <source>
        <dbReference type="EMBL" id="OOY34537.1"/>
    </source>
</evidence>
<organism evidence="9 11">
    <name type="scientific">Solemya velum gill symbiont</name>
    <dbReference type="NCBI Taxonomy" id="2340"/>
    <lineage>
        <taxon>Bacteria</taxon>
        <taxon>Pseudomonadati</taxon>
        <taxon>Pseudomonadota</taxon>
        <taxon>Gammaproteobacteria</taxon>
        <taxon>sulfur-oxidizing symbionts</taxon>
    </lineage>
</organism>
<dbReference type="EMBL" id="MPNX01000014">
    <property type="protein sequence ID" value="OOY34537.1"/>
    <property type="molecule type" value="Genomic_DNA"/>
</dbReference>
<keyword evidence="6 8" id="KW-1133">Transmembrane helix</keyword>
<evidence type="ECO:0000256" key="1">
    <source>
        <dbReference type="ARBA" id="ARBA00004651"/>
    </source>
</evidence>
<evidence type="ECO:0000256" key="7">
    <source>
        <dbReference type="ARBA" id="ARBA00023136"/>
    </source>
</evidence>
<dbReference type="Proteomes" id="UP000190962">
    <property type="component" value="Unassembled WGS sequence"/>
</dbReference>
<protein>
    <recommendedName>
        <fullName evidence="8">Probable membrane transporter protein</fullName>
    </recommendedName>
</protein>
<feature type="transmembrane region" description="Helical" evidence="8">
    <location>
        <begin position="102"/>
        <end position="121"/>
    </location>
</feature>
<dbReference type="GO" id="GO:0005886">
    <property type="term" value="C:plasma membrane"/>
    <property type="evidence" value="ECO:0007669"/>
    <property type="project" value="UniProtKB-SubCell"/>
</dbReference>
<gene>
    <name evidence="10" type="ORF">BOV88_09540</name>
    <name evidence="9" type="ORF">JV46_29860</name>
</gene>
<keyword evidence="4 8" id="KW-1003">Cell membrane</keyword>
<dbReference type="eggNOG" id="COG0730">
    <property type="taxonomic scope" value="Bacteria"/>
</dbReference>
<evidence type="ECO:0000256" key="5">
    <source>
        <dbReference type="ARBA" id="ARBA00022692"/>
    </source>
</evidence>
<evidence type="ECO:0000313" key="12">
    <source>
        <dbReference type="Proteomes" id="UP000190962"/>
    </source>
</evidence>
<dbReference type="Pfam" id="PF01925">
    <property type="entry name" value="TauE"/>
    <property type="match status" value="1"/>
</dbReference>
<dbReference type="OrthoDB" id="554695at2"/>
<dbReference type="PANTHER" id="PTHR30269">
    <property type="entry name" value="TRANSMEMBRANE PROTEIN YFCA"/>
    <property type="match status" value="1"/>
</dbReference>
<evidence type="ECO:0000256" key="4">
    <source>
        <dbReference type="ARBA" id="ARBA00022475"/>
    </source>
</evidence>
<comment type="subcellular location">
    <subcellularLocation>
        <location evidence="1 8">Cell membrane</location>
        <topology evidence="1 8">Multi-pass membrane protein</topology>
    </subcellularLocation>
</comment>
<keyword evidence="11" id="KW-1185">Reference proteome</keyword>
<dbReference type="Proteomes" id="UP000030856">
    <property type="component" value="Unassembled WGS sequence"/>
</dbReference>
<feature type="transmembrane region" description="Helical" evidence="8">
    <location>
        <begin position="231"/>
        <end position="249"/>
    </location>
</feature>
<evidence type="ECO:0000256" key="3">
    <source>
        <dbReference type="ARBA" id="ARBA00022448"/>
    </source>
</evidence>
<dbReference type="STRING" id="2340.JV46_29860"/>
<dbReference type="GeneID" id="86991383"/>
<evidence type="ECO:0000256" key="6">
    <source>
        <dbReference type="ARBA" id="ARBA00022989"/>
    </source>
</evidence>
<dbReference type="PANTHER" id="PTHR30269:SF0">
    <property type="entry name" value="MEMBRANE TRANSPORTER PROTEIN YFCA-RELATED"/>
    <property type="match status" value="1"/>
</dbReference>
<keyword evidence="5 8" id="KW-0812">Transmembrane</keyword>
<keyword evidence="7 8" id="KW-0472">Membrane</keyword>
<comment type="similarity">
    <text evidence="2 8">Belongs to the 4-toluene sulfonate uptake permease (TSUP) (TC 2.A.102) family.</text>
</comment>
<evidence type="ECO:0000313" key="11">
    <source>
        <dbReference type="Proteomes" id="UP000030856"/>
    </source>
</evidence>
<comment type="caution">
    <text evidence="9">The sequence shown here is derived from an EMBL/GenBank/DDBJ whole genome shotgun (WGS) entry which is preliminary data.</text>
</comment>
<feature type="transmembrane region" description="Helical" evidence="8">
    <location>
        <begin position="77"/>
        <end position="96"/>
    </location>
</feature>
<evidence type="ECO:0000256" key="2">
    <source>
        <dbReference type="ARBA" id="ARBA00009142"/>
    </source>
</evidence>
<feature type="transmembrane region" description="Helical" evidence="8">
    <location>
        <begin position="189"/>
        <end position="211"/>
    </location>
</feature>
<feature type="transmembrane region" description="Helical" evidence="8">
    <location>
        <begin position="133"/>
        <end position="152"/>
    </location>
</feature>
<proteinExistence type="inferred from homology"/>
<accession>A0A0B0HEG7</accession>
<evidence type="ECO:0000256" key="8">
    <source>
        <dbReference type="RuleBase" id="RU363041"/>
    </source>
</evidence>
<evidence type="ECO:0000313" key="9">
    <source>
        <dbReference type="EMBL" id="KHF25836.1"/>
    </source>
</evidence>
<dbReference type="AlphaFoldDB" id="A0A0B0HEG7"/>
<sequence>MLTDPALSLPLLFFVGIAAGFVDAIAGGGGLLSVPALMWTGMTPIQALATNKLQATFGTFTATTNYIRNGIVPLKELRLAVILTFIGSAAGAIMIQQLPNQLLEDFIPFLLICFALYFLFAHKVGEQDRHKRITPAVFGLLFGTSLGFYDGFFGPGTGSFFMFAFVSLLGYSLQKAVGGTKLLNFTSNFAALLVFLFSGQILWLIGFVMGAGQVIGGYLGSHVTLRHGSQIIRPLLVIVSVSMALKLLLG</sequence>
<feature type="transmembrane region" description="Helical" evidence="8">
    <location>
        <begin position="12"/>
        <end position="34"/>
    </location>
</feature>
<dbReference type="RefSeq" id="WP_043115520.1">
    <property type="nucleotide sequence ID" value="NZ_JRAA01000001.1"/>
</dbReference>
<dbReference type="EMBL" id="JRAA01000001">
    <property type="protein sequence ID" value="KHF25836.1"/>
    <property type="molecule type" value="Genomic_DNA"/>
</dbReference>
<reference evidence="10 12" key="2">
    <citation type="submission" date="2016-11" db="EMBL/GenBank/DDBJ databases">
        <title>Mixed transmission modes and dynamic genome evolution in an obligate animal-bacterial symbiosis.</title>
        <authorList>
            <person name="Russell S.L."/>
            <person name="Corbett-Detig R.B."/>
            <person name="Cavanaugh C.M."/>
        </authorList>
    </citation>
    <scope>NUCLEOTIDE SEQUENCE [LARGE SCALE GENOMIC DNA]</scope>
    <source>
        <strain evidence="10">MA-KB16</strain>
    </source>
</reference>
<reference evidence="9 11" key="1">
    <citation type="journal article" date="2014" name="BMC Genomics">
        <title>The genome of the intracellular bacterium of the coastal bivalve, Solemya velum: a blueprint for thriving in and out of symbiosis.</title>
        <authorList>
            <person name="Dmytrenko O."/>
            <person name="Russell S.L."/>
            <person name="Loo W.T."/>
            <person name="Fontanez K.M."/>
            <person name="Liao L."/>
            <person name="Roeselers G."/>
            <person name="Sharma R."/>
            <person name="Stewart F.J."/>
            <person name="Newton I.L."/>
            <person name="Woyke T."/>
            <person name="Wu D."/>
            <person name="Lang J.M."/>
            <person name="Eisen J.A."/>
            <person name="Cavanaugh C.M."/>
        </authorList>
    </citation>
    <scope>NUCLEOTIDE SEQUENCE [LARGE SCALE GENOMIC DNA]</scope>
    <source>
        <strain evidence="9 11">WH</strain>
    </source>
</reference>
<feature type="transmembrane region" description="Helical" evidence="8">
    <location>
        <begin position="158"/>
        <end position="177"/>
    </location>
</feature>